<feature type="region of interest" description="Disordered" evidence="1">
    <location>
        <begin position="87"/>
        <end position="107"/>
    </location>
</feature>
<evidence type="ECO:0000313" key="3">
    <source>
        <dbReference type="Proteomes" id="UP001152795"/>
    </source>
</evidence>
<organism evidence="2 3">
    <name type="scientific">Paramuricea clavata</name>
    <name type="common">Red gorgonian</name>
    <name type="synonym">Violescent sea-whip</name>
    <dbReference type="NCBI Taxonomy" id="317549"/>
    <lineage>
        <taxon>Eukaryota</taxon>
        <taxon>Metazoa</taxon>
        <taxon>Cnidaria</taxon>
        <taxon>Anthozoa</taxon>
        <taxon>Octocorallia</taxon>
        <taxon>Malacalcyonacea</taxon>
        <taxon>Plexauridae</taxon>
        <taxon>Paramuricea</taxon>
    </lineage>
</organism>
<reference evidence="2" key="1">
    <citation type="submission" date="2020-04" db="EMBL/GenBank/DDBJ databases">
        <authorList>
            <person name="Alioto T."/>
            <person name="Alioto T."/>
            <person name="Gomez Garrido J."/>
        </authorList>
    </citation>
    <scope>NUCLEOTIDE SEQUENCE</scope>
    <source>
        <strain evidence="2">A484AB</strain>
    </source>
</reference>
<comment type="caution">
    <text evidence="2">The sequence shown here is derived from an EMBL/GenBank/DDBJ whole genome shotgun (WGS) entry which is preliminary data.</text>
</comment>
<evidence type="ECO:0000256" key="1">
    <source>
        <dbReference type="SAM" id="MobiDB-lite"/>
    </source>
</evidence>
<keyword evidence="3" id="KW-1185">Reference proteome</keyword>
<dbReference type="Proteomes" id="UP001152795">
    <property type="component" value="Unassembled WGS sequence"/>
</dbReference>
<dbReference type="EMBL" id="CACRXK020000519">
    <property type="protein sequence ID" value="CAB3982585.1"/>
    <property type="molecule type" value="Genomic_DNA"/>
</dbReference>
<feature type="region of interest" description="Disordered" evidence="1">
    <location>
        <begin position="1"/>
        <end position="74"/>
    </location>
</feature>
<protein>
    <submittedName>
        <fullName evidence="2">Uncharacterized protein</fullName>
    </submittedName>
</protein>
<name>A0A6S7FSH1_PARCT</name>
<proteinExistence type="predicted"/>
<gene>
    <name evidence="2" type="ORF">PACLA_8A083677</name>
</gene>
<evidence type="ECO:0000313" key="2">
    <source>
        <dbReference type="EMBL" id="CAB3982585.1"/>
    </source>
</evidence>
<accession>A0A6S7FSH1</accession>
<feature type="compositionally biased region" description="Basic and acidic residues" evidence="1">
    <location>
        <begin position="37"/>
        <end position="46"/>
    </location>
</feature>
<sequence>MSCSASEIDSDQSDTHGNEIVDSEPEQDNIASYLQDGSRKRVRTYDEKDDDVCVPTKKATQHPPATGGAGSQLSMIHFMKTKQLGEKQVKDMPPYQSEIIPSIGKFA</sequence>
<dbReference type="AlphaFoldDB" id="A0A6S7FSH1"/>